<dbReference type="EMBL" id="KL662100">
    <property type="protein sequence ID" value="KFM23781.1"/>
    <property type="molecule type" value="Genomic_DNA"/>
</dbReference>
<dbReference type="PANTHER" id="PTHR43752:SF2">
    <property type="entry name" value="BNR_ASP-BOX REPEAT FAMILY PROTEIN"/>
    <property type="match status" value="1"/>
</dbReference>
<dbReference type="KEGG" id="apro:F751_5838"/>
<dbReference type="eggNOG" id="ENOG502R2WC">
    <property type="taxonomic scope" value="Eukaryota"/>
</dbReference>
<dbReference type="InterPro" id="IPR036278">
    <property type="entry name" value="Sialidase_sf"/>
</dbReference>
<dbReference type="InterPro" id="IPR011040">
    <property type="entry name" value="Sialidase"/>
</dbReference>
<organism evidence="2 3">
    <name type="scientific">Auxenochlorella protothecoides</name>
    <name type="common">Green microalga</name>
    <name type="synonym">Chlorella protothecoides</name>
    <dbReference type="NCBI Taxonomy" id="3075"/>
    <lineage>
        <taxon>Eukaryota</taxon>
        <taxon>Viridiplantae</taxon>
        <taxon>Chlorophyta</taxon>
        <taxon>core chlorophytes</taxon>
        <taxon>Trebouxiophyceae</taxon>
        <taxon>Chlorellales</taxon>
        <taxon>Chlorellaceae</taxon>
        <taxon>Auxenochlorella</taxon>
    </lineage>
</organism>
<evidence type="ECO:0000313" key="3">
    <source>
        <dbReference type="Proteomes" id="UP000028924"/>
    </source>
</evidence>
<dbReference type="GeneID" id="23617229"/>
<proteinExistence type="predicted"/>
<dbReference type="Proteomes" id="UP000028924">
    <property type="component" value="Unassembled WGS sequence"/>
</dbReference>
<dbReference type="SUPFAM" id="SSF50939">
    <property type="entry name" value="Sialidases"/>
    <property type="match status" value="1"/>
</dbReference>
<protein>
    <recommendedName>
        <fullName evidence="1">Sialidase domain-containing protein</fullName>
    </recommendedName>
</protein>
<accession>A0A087SDH7</accession>
<dbReference type="PANTHER" id="PTHR43752">
    <property type="entry name" value="BNR/ASP-BOX REPEAT FAMILY PROTEIN"/>
    <property type="match status" value="1"/>
</dbReference>
<reference evidence="2 3" key="1">
    <citation type="journal article" date="2014" name="BMC Genomics">
        <title>Oil accumulation mechanisms of the oleaginous microalga Chlorella protothecoides revealed through its genome, transcriptomes, and proteomes.</title>
        <authorList>
            <person name="Gao C."/>
            <person name="Wang Y."/>
            <person name="Shen Y."/>
            <person name="Yan D."/>
            <person name="He X."/>
            <person name="Dai J."/>
            <person name="Wu Q."/>
        </authorList>
    </citation>
    <scope>NUCLEOTIDE SEQUENCE [LARGE SCALE GENOMIC DNA]</scope>
    <source>
        <strain evidence="2 3">0710</strain>
    </source>
</reference>
<dbReference type="Pfam" id="PF13088">
    <property type="entry name" value="BNR_2"/>
    <property type="match status" value="1"/>
</dbReference>
<dbReference type="RefSeq" id="XP_011396659.1">
    <property type="nucleotide sequence ID" value="XM_011398357.1"/>
</dbReference>
<dbReference type="Gene3D" id="2.120.10.10">
    <property type="match status" value="2"/>
</dbReference>
<feature type="domain" description="Sialidase" evidence="1">
    <location>
        <begin position="57"/>
        <end position="350"/>
    </location>
</feature>
<dbReference type="OrthoDB" id="504663at2759"/>
<dbReference type="CDD" id="cd15482">
    <property type="entry name" value="Sialidase_non-viral"/>
    <property type="match status" value="1"/>
</dbReference>
<evidence type="ECO:0000313" key="2">
    <source>
        <dbReference type="EMBL" id="KFM23781.1"/>
    </source>
</evidence>
<gene>
    <name evidence="2" type="ORF">F751_5838</name>
</gene>
<name>A0A087SDH7_AUXPR</name>
<dbReference type="AlphaFoldDB" id="A0A087SDH7"/>
<sequence>MGASASTPADFSHKLRHGVIAKELDGGSLGEPSLAVIPQPGGAPLLALAYQVSSLPHQGSRDQYIAFTTSKDGGETWQPHRPVQWGLTPLWAPVLHWDAAGRRLALYYSESRKAPSPGGDIRRIVSLDAGTTWSPPSLVWAHEAHEPVPKVTSSRPVLGTSGELFLAVHLEPQGAHAVFNKDTYSELGAERAAVPCVTAPPGATPPSLLSAAAILVSRDGGDNWALASIIDHPKTWLNQPALEVLSDGTLVALFRSCMGQVFRSVGTPDGSSWSKPGAVALANPNSKLASLLLDDQLLAVHNVGSKDRASLTISLSLTAGRTWEEVVSLHKLPGGVISSPSIVAWSEDTVKVAYSVQGSGLRLTTAQLAVVQS</sequence>
<evidence type="ECO:0000259" key="1">
    <source>
        <dbReference type="Pfam" id="PF13088"/>
    </source>
</evidence>
<keyword evidence="3" id="KW-1185">Reference proteome</keyword>